<dbReference type="GeneID" id="72759353"/>
<dbReference type="RefSeq" id="WP_113713847.1">
    <property type="nucleotide sequence ID" value="NZ_LVYK01000058.1"/>
</dbReference>
<reference evidence="2 3" key="1">
    <citation type="submission" date="2016-03" db="EMBL/GenBank/DDBJ databases">
        <title>Comparison of Bacillus endophyticus and B. anthracis characteristics using whole genome sequence analysis and microbiological techniques.</title>
        <authorList>
            <person name="Lekota K.E."/>
            <person name="Mafofo J."/>
            <person name="Rees J."/>
            <person name="Muchadeyi F.C."/>
            <person name="Madoroba E."/>
            <person name="Van Heerden H."/>
        </authorList>
    </citation>
    <scope>NUCLEOTIDE SEQUENCE [LARGE SCALE GENOMIC DNA]</scope>
    <source>
        <strain evidence="2 3">3631_10C</strain>
    </source>
</reference>
<dbReference type="Proteomes" id="UP000250174">
    <property type="component" value="Unassembled WGS sequence"/>
</dbReference>
<evidence type="ECO:0000256" key="1">
    <source>
        <dbReference type="SAM" id="MobiDB-lite"/>
    </source>
</evidence>
<accession>A0AAX1Q4A3</accession>
<sequence length="114" mass="13242">MSDKDNLKNKIKRPTAAGQFFNQYEDRSKKEEEEGANIENKATNDEEYFKHLAQGKKPSKETKKSNKVFTSFYMDADLAKVIENKIVKNGKKGDKSKFINLALRRLLEEYDAFK</sequence>
<dbReference type="EMBL" id="LVYK01000058">
    <property type="protein sequence ID" value="RAS72758.1"/>
    <property type="molecule type" value="Genomic_DNA"/>
</dbReference>
<dbReference type="AlphaFoldDB" id="A0AAX1Q4A3"/>
<evidence type="ECO:0000313" key="3">
    <source>
        <dbReference type="Proteomes" id="UP000250174"/>
    </source>
</evidence>
<organism evidence="2 3">
    <name type="scientific">Priestia endophytica</name>
    <dbReference type="NCBI Taxonomy" id="135735"/>
    <lineage>
        <taxon>Bacteria</taxon>
        <taxon>Bacillati</taxon>
        <taxon>Bacillota</taxon>
        <taxon>Bacilli</taxon>
        <taxon>Bacillales</taxon>
        <taxon>Bacillaceae</taxon>
        <taxon>Priestia</taxon>
    </lineage>
</organism>
<name>A0AAX1Q4A3_9BACI</name>
<evidence type="ECO:0008006" key="4">
    <source>
        <dbReference type="Google" id="ProtNLM"/>
    </source>
</evidence>
<feature type="region of interest" description="Disordered" evidence="1">
    <location>
        <begin position="1"/>
        <end position="46"/>
    </location>
</feature>
<comment type="caution">
    <text evidence="2">The sequence shown here is derived from an EMBL/GenBank/DDBJ whole genome shotgun (WGS) entry which is preliminary data.</text>
</comment>
<protein>
    <recommendedName>
        <fullName evidence="4">CopG family transcriptional regulator</fullName>
    </recommendedName>
</protein>
<proteinExistence type="predicted"/>
<evidence type="ECO:0000313" key="2">
    <source>
        <dbReference type="EMBL" id="RAS72758.1"/>
    </source>
</evidence>
<gene>
    <name evidence="2" type="ORF">A3864_21690</name>
</gene>